<keyword evidence="8" id="KW-1185">Reference proteome</keyword>
<dbReference type="Proteomes" id="UP000678016">
    <property type="component" value="Chromosome"/>
</dbReference>
<evidence type="ECO:0000256" key="1">
    <source>
        <dbReference type="ARBA" id="ARBA00004196"/>
    </source>
</evidence>
<dbReference type="PROSITE" id="PS50983">
    <property type="entry name" value="FE_B12_PBP"/>
    <property type="match status" value="1"/>
</dbReference>
<evidence type="ECO:0000256" key="5">
    <source>
        <dbReference type="SAM" id="SignalP"/>
    </source>
</evidence>
<dbReference type="EMBL" id="CP074132">
    <property type="protein sequence ID" value="QUX29948.1"/>
    <property type="molecule type" value="Genomic_DNA"/>
</dbReference>
<dbReference type="Gene3D" id="3.40.50.1980">
    <property type="entry name" value="Nitrogenase molybdenum iron protein domain"/>
    <property type="match status" value="2"/>
</dbReference>
<dbReference type="SUPFAM" id="SSF53807">
    <property type="entry name" value="Helical backbone' metal receptor"/>
    <property type="match status" value="1"/>
</dbReference>
<dbReference type="PANTHER" id="PTHR30532:SF24">
    <property type="entry name" value="FERRIC ENTEROBACTIN-BINDING PERIPLASMIC PROTEIN FEPB"/>
    <property type="match status" value="1"/>
</dbReference>
<feature type="signal peptide" evidence="5">
    <location>
        <begin position="1"/>
        <end position="34"/>
    </location>
</feature>
<evidence type="ECO:0000256" key="2">
    <source>
        <dbReference type="ARBA" id="ARBA00008814"/>
    </source>
</evidence>
<reference evidence="8" key="1">
    <citation type="submission" date="2021-05" db="EMBL/GenBank/DDBJ databases">
        <title>Direct Submission.</title>
        <authorList>
            <person name="Li K."/>
            <person name="Gao J."/>
        </authorList>
    </citation>
    <scope>NUCLEOTIDE SEQUENCE [LARGE SCALE GENOMIC DNA]</scope>
    <source>
        <strain evidence="8">HDS12</strain>
    </source>
</reference>
<gene>
    <name evidence="7" type="ORF">KGD83_05140</name>
</gene>
<keyword evidence="4 5" id="KW-0732">Signal</keyword>
<feature type="domain" description="Fe/B12 periplasmic-binding" evidence="6">
    <location>
        <begin position="67"/>
        <end position="327"/>
    </location>
</feature>
<comment type="subcellular location">
    <subcellularLocation>
        <location evidence="1">Cell envelope</location>
    </subcellularLocation>
</comment>
<dbReference type="Pfam" id="PF01497">
    <property type="entry name" value="Peripla_BP_2"/>
    <property type="match status" value="1"/>
</dbReference>
<dbReference type="InterPro" id="IPR002491">
    <property type="entry name" value="ABC_transptr_periplasmic_BD"/>
</dbReference>
<name>A0ABX8CBL9_9ACTN</name>
<evidence type="ECO:0000256" key="4">
    <source>
        <dbReference type="ARBA" id="ARBA00022729"/>
    </source>
</evidence>
<evidence type="ECO:0000313" key="8">
    <source>
        <dbReference type="Proteomes" id="UP000678016"/>
    </source>
</evidence>
<feature type="chain" id="PRO_5046484513" evidence="5">
    <location>
        <begin position="35"/>
        <end position="327"/>
    </location>
</feature>
<sequence length="327" mass="34095">MRMGRERAAVGRGRRRAAAAIALAVAVNGCGAGAGEAGQTASPGADGYPVTVQTLHGGVTVEEGPSRVLALGFAAADEALSLGVTPVAVAADPRTLETATPWLAEELAGIADPGLVSADGGPNLEAIASVEPDLILAETYQVSDATTFEQLNAIAPTVAPDSEALNVDWDARLRTTARALRREEEAEELITDIGAAFAEVGERVPGIGSKTYQWVRADPGQYAFGNGSVLELFGLRPADNQDNTQTGEPLPLERTGELDADVLMVWAPTVEDRDRLAEDPLFQGLPSVEASTVYHADPAFANALNSPAPIGLEWLRGELEPVIGQLA</sequence>
<accession>A0ABX8CBL9</accession>
<dbReference type="PANTHER" id="PTHR30532">
    <property type="entry name" value="IRON III DICITRATE-BINDING PERIPLASMIC PROTEIN"/>
    <property type="match status" value="1"/>
</dbReference>
<organism evidence="7 8">
    <name type="scientific">Nocardiopsis akebiae</name>
    <dbReference type="NCBI Taxonomy" id="2831968"/>
    <lineage>
        <taxon>Bacteria</taxon>
        <taxon>Bacillati</taxon>
        <taxon>Actinomycetota</taxon>
        <taxon>Actinomycetes</taxon>
        <taxon>Streptosporangiales</taxon>
        <taxon>Nocardiopsidaceae</taxon>
        <taxon>Nocardiopsis</taxon>
    </lineage>
</organism>
<keyword evidence="3" id="KW-0813">Transport</keyword>
<dbReference type="InterPro" id="IPR051313">
    <property type="entry name" value="Bact_iron-sidero_bind"/>
</dbReference>
<evidence type="ECO:0000313" key="7">
    <source>
        <dbReference type="EMBL" id="QUX29948.1"/>
    </source>
</evidence>
<proteinExistence type="inferred from homology"/>
<comment type="similarity">
    <text evidence="2">Belongs to the bacterial solute-binding protein 8 family.</text>
</comment>
<evidence type="ECO:0000256" key="3">
    <source>
        <dbReference type="ARBA" id="ARBA00022448"/>
    </source>
</evidence>
<protein>
    <submittedName>
        <fullName evidence="7">ABC transporter substrate-binding protein</fullName>
    </submittedName>
</protein>
<evidence type="ECO:0000259" key="6">
    <source>
        <dbReference type="PROSITE" id="PS50983"/>
    </source>
</evidence>